<name>A2DKX8_TRIV3</name>
<reference evidence="2" key="1">
    <citation type="submission" date="2006-10" db="EMBL/GenBank/DDBJ databases">
        <authorList>
            <person name="Amadeo P."/>
            <person name="Zhao Q."/>
            <person name="Wortman J."/>
            <person name="Fraser-Liggett C."/>
            <person name="Carlton J."/>
        </authorList>
    </citation>
    <scope>NUCLEOTIDE SEQUENCE</scope>
    <source>
        <strain evidence="2">G3</strain>
    </source>
</reference>
<dbReference type="Gene3D" id="1.10.510.10">
    <property type="entry name" value="Transferase(Phosphotransferase) domain 1"/>
    <property type="match status" value="1"/>
</dbReference>
<dbReference type="PROSITE" id="PS50011">
    <property type="entry name" value="PROTEIN_KINASE_DOM"/>
    <property type="match status" value="1"/>
</dbReference>
<dbReference type="Pfam" id="PF00069">
    <property type="entry name" value="Pkinase"/>
    <property type="match status" value="1"/>
</dbReference>
<dbReference type="AlphaFoldDB" id="A2DKX8"/>
<keyword evidence="2" id="KW-0808">Transferase</keyword>
<keyword evidence="3" id="KW-1185">Reference proteome</keyword>
<sequence length="199" mass="23086">MIQTVKAVHDKKVAHQEIKPTNFLVDFYGKIKISDYGISSLYAKNPMSESFNAQRNHYAPEVFRSKSYDKMQADIWSLGVTIFYFITGKYPFSSKDPNLLIKKIMSGVYMEGLIEDPQMKSLIADCLSINAPFRPTIDEILNNQVFVTLKQSSHEMFALKRRMSFKSSRDLVAKEVSKMRRTSLDCYRPKIDFFSFLFK</sequence>
<dbReference type="GO" id="GO:0005524">
    <property type="term" value="F:ATP binding"/>
    <property type="evidence" value="ECO:0007669"/>
    <property type="project" value="InterPro"/>
</dbReference>
<dbReference type="VEuPathDB" id="TrichDB:TVAG_146740"/>
<dbReference type="InterPro" id="IPR000719">
    <property type="entry name" value="Prot_kinase_dom"/>
</dbReference>
<dbReference type="PANTHER" id="PTHR24362:SF309">
    <property type="entry name" value="PROTEIN KINASE DOMAIN-CONTAINING PROTEIN"/>
    <property type="match status" value="1"/>
</dbReference>
<dbReference type="GO" id="GO:0004672">
    <property type="term" value="F:protein kinase activity"/>
    <property type="evidence" value="ECO:0007669"/>
    <property type="project" value="InterPro"/>
</dbReference>
<dbReference type="OrthoDB" id="3488642at2759"/>
<dbReference type="KEGG" id="tva:5464448"/>
<keyword evidence="2" id="KW-0418">Kinase</keyword>
<organism evidence="2 3">
    <name type="scientific">Trichomonas vaginalis (strain ATCC PRA-98 / G3)</name>
    <dbReference type="NCBI Taxonomy" id="412133"/>
    <lineage>
        <taxon>Eukaryota</taxon>
        <taxon>Metamonada</taxon>
        <taxon>Parabasalia</taxon>
        <taxon>Trichomonadida</taxon>
        <taxon>Trichomonadidae</taxon>
        <taxon>Trichomonas</taxon>
    </lineage>
</organism>
<reference evidence="2" key="2">
    <citation type="journal article" date="2007" name="Science">
        <title>Draft genome sequence of the sexually transmitted pathogen Trichomonas vaginalis.</title>
        <authorList>
            <person name="Carlton J.M."/>
            <person name="Hirt R.P."/>
            <person name="Silva J.C."/>
            <person name="Delcher A.L."/>
            <person name="Schatz M."/>
            <person name="Zhao Q."/>
            <person name="Wortman J.R."/>
            <person name="Bidwell S.L."/>
            <person name="Alsmark U.C.M."/>
            <person name="Besteiro S."/>
            <person name="Sicheritz-Ponten T."/>
            <person name="Noel C.J."/>
            <person name="Dacks J.B."/>
            <person name="Foster P.G."/>
            <person name="Simillion C."/>
            <person name="Van de Peer Y."/>
            <person name="Miranda-Saavedra D."/>
            <person name="Barton G.J."/>
            <person name="Westrop G.D."/>
            <person name="Mueller S."/>
            <person name="Dessi D."/>
            <person name="Fiori P.L."/>
            <person name="Ren Q."/>
            <person name="Paulsen I."/>
            <person name="Zhang H."/>
            <person name="Bastida-Corcuera F.D."/>
            <person name="Simoes-Barbosa A."/>
            <person name="Brown M.T."/>
            <person name="Hayes R.D."/>
            <person name="Mukherjee M."/>
            <person name="Okumura C.Y."/>
            <person name="Schneider R."/>
            <person name="Smith A.J."/>
            <person name="Vanacova S."/>
            <person name="Villalvazo M."/>
            <person name="Haas B.J."/>
            <person name="Pertea M."/>
            <person name="Feldblyum T.V."/>
            <person name="Utterback T.R."/>
            <person name="Shu C.L."/>
            <person name="Osoegawa K."/>
            <person name="de Jong P.J."/>
            <person name="Hrdy I."/>
            <person name="Horvathova L."/>
            <person name="Zubacova Z."/>
            <person name="Dolezal P."/>
            <person name="Malik S.B."/>
            <person name="Logsdon J.M. Jr."/>
            <person name="Henze K."/>
            <person name="Gupta A."/>
            <person name="Wang C.C."/>
            <person name="Dunne R.L."/>
            <person name="Upcroft J.A."/>
            <person name="Upcroft P."/>
            <person name="White O."/>
            <person name="Salzberg S.L."/>
            <person name="Tang P."/>
            <person name="Chiu C.-H."/>
            <person name="Lee Y.-S."/>
            <person name="Embley T.M."/>
            <person name="Coombs G.H."/>
            <person name="Mottram J.C."/>
            <person name="Tachezy J."/>
            <person name="Fraser-Liggett C.M."/>
            <person name="Johnson P.J."/>
        </authorList>
    </citation>
    <scope>NUCLEOTIDE SEQUENCE [LARGE SCALE GENOMIC DNA]</scope>
    <source>
        <strain evidence="2">G3</strain>
    </source>
</reference>
<evidence type="ECO:0000313" key="3">
    <source>
        <dbReference type="Proteomes" id="UP000001542"/>
    </source>
</evidence>
<dbReference type="VEuPathDB" id="TrichDB:TVAGG3_0361870"/>
<feature type="domain" description="Protein kinase" evidence="1">
    <location>
        <begin position="1"/>
        <end position="147"/>
    </location>
</feature>
<dbReference type="STRING" id="5722.A2DKX8"/>
<dbReference type="SUPFAM" id="SSF56112">
    <property type="entry name" value="Protein kinase-like (PK-like)"/>
    <property type="match status" value="1"/>
</dbReference>
<dbReference type="SMART" id="SM00220">
    <property type="entry name" value="S_TKc"/>
    <property type="match status" value="1"/>
</dbReference>
<evidence type="ECO:0000259" key="1">
    <source>
        <dbReference type="PROSITE" id="PS50011"/>
    </source>
</evidence>
<protein>
    <submittedName>
        <fullName evidence="2">SOS2-like protein kinase, putative</fullName>
    </submittedName>
</protein>
<accession>A2DKX8</accession>
<dbReference type="RefSeq" id="XP_001579917.1">
    <property type="nucleotide sequence ID" value="XM_001579867.1"/>
</dbReference>
<dbReference type="EMBL" id="DS113213">
    <property type="protein sequence ID" value="EAY18931.1"/>
    <property type="molecule type" value="Genomic_DNA"/>
</dbReference>
<gene>
    <name evidence="2" type="ORF">TVAG_146740</name>
</gene>
<evidence type="ECO:0000313" key="2">
    <source>
        <dbReference type="EMBL" id="EAY18931.1"/>
    </source>
</evidence>
<dbReference type="InterPro" id="IPR011009">
    <property type="entry name" value="Kinase-like_dom_sf"/>
</dbReference>
<dbReference type="PANTHER" id="PTHR24362">
    <property type="entry name" value="SERINE/THREONINE-PROTEIN KINASE NEK"/>
    <property type="match status" value="1"/>
</dbReference>
<dbReference type="InParanoid" id="A2DKX8"/>
<dbReference type="eggNOG" id="KOG0583">
    <property type="taxonomic scope" value="Eukaryota"/>
</dbReference>
<proteinExistence type="predicted"/>
<dbReference type="Proteomes" id="UP000001542">
    <property type="component" value="Unassembled WGS sequence"/>
</dbReference>
<dbReference type="SMR" id="A2DKX8"/>